<keyword evidence="1 3" id="KW-0547">Nucleotide-binding</keyword>
<dbReference type="Proteomes" id="UP000285624">
    <property type="component" value="Unassembled WGS sequence"/>
</dbReference>
<comment type="similarity">
    <text evidence="4">Belongs to the protein kinase superfamily.</text>
</comment>
<keyword evidence="4" id="KW-0418">Kinase</keyword>
<evidence type="ECO:0000256" key="5">
    <source>
        <dbReference type="SAM" id="MobiDB-lite"/>
    </source>
</evidence>
<feature type="compositionally biased region" description="Acidic residues" evidence="5">
    <location>
        <begin position="15"/>
        <end position="30"/>
    </location>
</feature>
<dbReference type="InterPro" id="IPR017441">
    <property type="entry name" value="Protein_kinase_ATP_BS"/>
</dbReference>
<name>A0A421F9T6_9STRA</name>
<dbReference type="Proteomes" id="UP000792063">
    <property type="component" value="Unassembled WGS sequence"/>
</dbReference>
<feature type="compositionally biased region" description="Basic and acidic residues" evidence="5">
    <location>
        <begin position="1"/>
        <end position="10"/>
    </location>
</feature>
<protein>
    <recommendedName>
        <fullName evidence="6">Protein kinase domain-containing protein</fullName>
    </recommendedName>
</protein>
<sequence length="405" mass="45475">MQRLVRREKGASVVQEDEEDDAEDVETEEGLPVELELAEVELQGPPKTEFASLLMSKPTSSLDCGPAKFRSSSRYVNLHSYDPQTQQVTGFTETKIGGHQLDHKRPFFSDWQGFHGPLKTAETAKAEVTIEKGANRWAKRVQGLKTPSKLLKFKFMRTLGVGNFAEVMLVENRTGKLTVLKESDKLPEAANEINILSRVRSPHVVEIIQYFIEEIGHRHFAYIEMEFCDNGDLQQLLEAKGRLKGSAFDSMFHQLCLGLTEIHRHGIVHRDLKPGNVLLTSDGATKIADFGVSTYLESDLLTHHAAGTLAYMAPEVRRYFLGEAVSYDAKADIWSLGALTVAMLTGNPEPRVATRPVEELVEELREEKLDEKYVRLVEGMLATRPEDRLSLEDLLKSLPAMNSRL</sequence>
<dbReference type="PROSITE" id="PS00108">
    <property type="entry name" value="PROTEIN_KINASE_ST"/>
    <property type="match status" value="1"/>
</dbReference>
<dbReference type="STRING" id="325452.A0A421F9T6"/>
<feature type="region of interest" description="Disordered" evidence="5">
    <location>
        <begin position="1"/>
        <end position="30"/>
    </location>
</feature>
<evidence type="ECO:0000256" key="1">
    <source>
        <dbReference type="ARBA" id="ARBA00022741"/>
    </source>
</evidence>
<dbReference type="SUPFAM" id="SSF56112">
    <property type="entry name" value="Protein kinase-like (PK-like)"/>
    <property type="match status" value="1"/>
</dbReference>
<organism evidence="9 12">
    <name type="scientific">Phytophthora kernoviae</name>
    <dbReference type="NCBI Taxonomy" id="325452"/>
    <lineage>
        <taxon>Eukaryota</taxon>
        <taxon>Sar</taxon>
        <taxon>Stramenopiles</taxon>
        <taxon>Oomycota</taxon>
        <taxon>Peronosporomycetes</taxon>
        <taxon>Peronosporales</taxon>
        <taxon>Peronosporaceae</taxon>
        <taxon>Phytophthora</taxon>
    </lineage>
</organism>
<dbReference type="PANTHER" id="PTHR24348">
    <property type="entry name" value="SERINE/THREONINE-PROTEIN KINASE UNC-51-RELATED"/>
    <property type="match status" value="1"/>
</dbReference>
<evidence type="ECO:0000313" key="10">
    <source>
        <dbReference type="EMBL" id="RLN78306.1"/>
    </source>
</evidence>
<evidence type="ECO:0000256" key="2">
    <source>
        <dbReference type="ARBA" id="ARBA00022840"/>
    </source>
</evidence>
<evidence type="ECO:0000313" key="11">
    <source>
        <dbReference type="Proteomes" id="UP000285624"/>
    </source>
</evidence>
<keyword evidence="11" id="KW-1185">Reference proteome</keyword>
<dbReference type="GO" id="GO:0005524">
    <property type="term" value="F:ATP binding"/>
    <property type="evidence" value="ECO:0007669"/>
    <property type="project" value="UniProtKB-UniRule"/>
</dbReference>
<accession>A0A421F9T6</accession>
<dbReference type="GO" id="GO:0010506">
    <property type="term" value="P:regulation of autophagy"/>
    <property type="evidence" value="ECO:0007669"/>
    <property type="project" value="InterPro"/>
</dbReference>
<dbReference type="InterPro" id="IPR045269">
    <property type="entry name" value="Atg1-like"/>
</dbReference>
<dbReference type="PROSITE" id="PS50011">
    <property type="entry name" value="PROTEIN_KINASE_DOM"/>
    <property type="match status" value="1"/>
</dbReference>
<reference evidence="11 12" key="2">
    <citation type="submission" date="2018-07" db="EMBL/GenBank/DDBJ databases">
        <title>Genome sequencing of oomycete isolates from Chile give support for New Zealand origin for Phytophthora kernoviae and make available the first Nothophytophthora sp. genome.</title>
        <authorList>
            <person name="Studholme D.J."/>
            <person name="Sanfuentes E."/>
            <person name="Panda P."/>
            <person name="Hill R."/>
            <person name="Sambles C."/>
            <person name="Grant M."/>
            <person name="Williams N.M."/>
            <person name="Mcdougal R.L."/>
        </authorList>
    </citation>
    <scope>NUCLEOTIDE SEQUENCE [LARGE SCALE GENOMIC DNA]</scope>
    <source>
        <strain evidence="9">Chile2</strain>
        <strain evidence="10">Chile4</strain>
    </source>
</reference>
<keyword evidence="2 3" id="KW-0067">ATP-binding</keyword>
<dbReference type="GO" id="GO:0005737">
    <property type="term" value="C:cytoplasm"/>
    <property type="evidence" value="ECO:0007669"/>
    <property type="project" value="TreeGrafter"/>
</dbReference>
<dbReference type="Pfam" id="PF00069">
    <property type="entry name" value="Pkinase"/>
    <property type="match status" value="1"/>
</dbReference>
<evidence type="ECO:0000256" key="4">
    <source>
        <dbReference type="RuleBase" id="RU000304"/>
    </source>
</evidence>
<proteinExistence type="inferred from homology"/>
<evidence type="ECO:0000256" key="3">
    <source>
        <dbReference type="PROSITE-ProRule" id="PRU10141"/>
    </source>
</evidence>
<dbReference type="Proteomes" id="UP000785171">
    <property type="component" value="Unassembled WGS sequence"/>
</dbReference>
<dbReference type="EMBL" id="MAYM02000867">
    <property type="protein sequence ID" value="RLN32124.1"/>
    <property type="molecule type" value="Genomic_DNA"/>
</dbReference>
<feature type="domain" description="Protein kinase" evidence="6">
    <location>
        <begin position="153"/>
        <end position="401"/>
    </location>
</feature>
<dbReference type="SMART" id="SM00220">
    <property type="entry name" value="S_TKc"/>
    <property type="match status" value="1"/>
</dbReference>
<dbReference type="EMBL" id="JPWV03000127">
    <property type="protein sequence ID" value="KAG2523911.1"/>
    <property type="molecule type" value="Genomic_DNA"/>
</dbReference>
<reference evidence="7" key="1">
    <citation type="journal article" date="2015" name="Genom Data">
        <title>Genome sequences of six Phytophthora species associated with forests in New Zealand.</title>
        <authorList>
            <person name="Studholme D.J."/>
            <person name="McDougal R.L."/>
            <person name="Sambles C."/>
            <person name="Hansen E."/>
            <person name="Hardy G."/>
            <person name="Grant M."/>
            <person name="Ganley R.J."/>
            <person name="Williams N.M."/>
        </authorList>
    </citation>
    <scope>NUCLEOTIDE SEQUENCE</scope>
    <source>
        <strain evidence="7">NZFS 2646</strain>
        <strain evidence="8">NZFS 3630</strain>
    </source>
</reference>
<dbReference type="EMBL" id="JPWU03000118">
    <property type="protein sequence ID" value="KAG2525728.1"/>
    <property type="molecule type" value="Genomic_DNA"/>
</dbReference>
<dbReference type="CDD" id="cd14014">
    <property type="entry name" value="STKc_PknB_like"/>
    <property type="match status" value="1"/>
</dbReference>
<keyword evidence="4" id="KW-0808">Transferase</keyword>
<dbReference type="InterPro" id="IPR011009">
    <property type="entry name" value="Kinase-like_dom_sf"/>
</dbReference>
<evidence type="ECO:0000313" key="8">
    <source>
        <dbReference type="EMBL" id="KAG2525728.1"/>
    </source>
</evidence>
<dbReference type="InterPro" id="IPR008271">
    <property type="entry name" value="Ser/Thr_kinase_AS"/>
</dbReference>
<keyword evidence="4" id="KW-0723">Serine/threonine-protein kinase</keyword>
<reference evidence="7" key="3">
    <citation type="submission" date="2020-06" db="EMBL/GenBank/DDBJ databases">
        <authorList>
            <person name="Studholme D.J."/>
        </authorList>
    </citation>
    <scope>NUCLEOTIDE SEQUENCE</scope>
    <source>
        <strain evidence="7">NZFS 2646</strain>
        <strain evidence="8">NZFS 3630</strain>
    </source>
</reference>
<dbReference type="EMBL" id="MBDN02000195">
    <property type="protein sequence ID" value="RLN78306.1"/>
    <property type="molecule type" value="Genomic_DNA"/>
</dbReference>
<evidence type="ECO:0000313" key="12">
    <source>
        <dbReference type="Proteomes" id="UP000285883"/>
    </source>
</evidence>
<feature type="binding site" evidence="3">
    <location>
        <position position="181"/>
    </location>
    <ligand>
        <name>ATP</name>
        <dbReference type="ChEBI" id="CHEBI:30616"/>
    </ligand>
</feature>
<evidence type="ECO:0000313" key="7">
    <source>
        <dbReference type="EMBL" id="KAG2523911.1"/>
    </source>
</evidence>
<comment type="caution">
    <text evidence="9">The sequence shown here is derived from an EMBL/GenBank/DDBJ whole genome shotgun (WGS) entry which is preliminary data.</text>
</comment>
<dbReference type="Gene3D" id="1.10.510.10">
    <property type="entry name" value="Transferase(Phosphotransferase) domain 1"/>
    <property type="match status" value="1"/>
</dbReference>
<evidence type="ECO:0000259" key="6">
    <source>
        <dbReference type="PROSITE" id="PS50011"/>
    </source>
</evidence>
<dbReference type="PROSITE" id="PS00107">
    <property type="entry name" value="PROTEIN_KINASE_ATP"/>
    <property type="match status" value="1"/>
</dbReference>
<dbReference type="GO" id="GO:0004674">
    <property type="term" value="F:protein serine/threonine kinase activity"/>
    <property type="evidence" value="ECO:0007669"/>
    <property type="project" value="UniProtKB-KW"/>
</dbReference>
<dbReference type="InterPro" id="IPR000719">
    <property type="entry name" value="Prot_kinase_dom"/>
</dbReference>
<dbReference type="Proteomes" id="UP000285883">
    <property type="component" value="Unassembled WGS sequence"/>
</dbReference>
<evidence type="ECO:0000313" key="9">
    <source>
        <dbReference type="EMBL" id="RLN32124.1"/>
    </source>
</evidence>
<gene>
    <name evidence="9" type="ORF">BBI17_006123</name>
    <name evidence="10" type="ORF">BBO99_00006038</name>
    <name evidence="7" type="ORF">JM16_005174</name>
    <name evidence="8" type="ORF">JM18_004738</name>
</gene>
<dbReference type="AlphaFoldDB" id="A0A421F9T6"/>